<accession>A0A9P7RJS3</accession>
<keyword evidence="2" id="KW-1185">Reference proteome</keyword>
<protein>
    <submittedName>
        <fullName evidence="1">Uncharacterized protein</fullName>
    </submittedName>
</protein>
<dbReference type="AlphaFoldDB" id="A0A9P7RJS3"/>
<proteinExistence type="predicted"/>
<organism evidence="1 2">
    <name type="scientific">Colletotrichum scovillei</name>
    <dbReference type="NCBI Taxonomy" id="1209932"/>
    <lineage>
        <taxon>Eukaryota</taxon>
        <taxon>Fungi</taxon>
        <taxon>Dikarya</taxon>
        <taxon>Ascomycota</taxon>
        <taxon>Pezizomycotina</taxon>
        <taxon>Sordariomycetes</taxon>
        <taxon>Hypocreomycetidae</taxon>
        <taxon>Glomerellales</taxon>
        <taxon>Glomerellaceae</taxon>
        <taxon>Colletotrichum</taxon>
        <taxon>Colletotrichum acutatum species complex</taxon>
    </lineage>
</organism>
<dbReference type="Proteomes" id="UP000699042">
    <property type="component" value="Unassembled WGS sequence"/>
</dbReference>
<gene>
    <name evidence="1" type="ORF">JMJ77_005682</name>
</gene>
<reference evidence="1" key="1">
    <citation type="submission" date="2021-05" db="EMBL/GenBank/DDBJ databases">
        <title>Comparative genomics of three Colletotrichum scovillei strains and genetic complementation revealed genes involved fungal growth and virulence on chili pepper.</title>
        <authorList>
            <person name="Hsieh D.-K."/>
            <person name="Chuang S.-C."/>
            <person name="Chen C.-Y."/>
            <person name="Chao Y.-T."/>
            <person name="Lu M.-Y.J."/>
            <person name="Lee M.-H."/>
            <person name="Shih M.-C."/>
        </authorList>
    </citation>
    <scope>NUCLEOTIDE SEQUENCE</scope>
    <source>
        <strain evidence="1">Coll-153</strain>
    </source>
</reference>
<evidence type="ECO:0000313" key="2">
    <source>
        <dbReference type="Proteomes" id="UP000699042"/>
    </source>
</evidence>
<sequence>LFFPLHSSFSAVVSISSHGSLLLAHWGQQGLQGTVWTSNGLVPRCFCNRSLSSSLES</sequence>
<feature type="non-terminal residue" evidence="1">
    <location>
        <position position="57"/>
    </location>
</feature>
<comment type="caution">
    <text evidence="1">The sequence shown here is derived from an EMBL/GenBank/DDBJ whole genome shotgun (WGS) entry which is preliminary data.</text>
</comment>
<name>A0A9P7RJS3_9PEZI</name>
<dbReference type="EMBL" id="JAESDN010000001">
    <property type="protein sequence ID" value="KAG7058305.1"/>
    <property type="molecule type" value="Genomic_DNA"/>
</dbReference>
<feature type="non-terminal residue" evidence="1">
    <location>
        <position position="1"/>
    </location>
</feature>
<evidence type="ECO:0000313" key="1">
    <source>
        <dbReference type="EMBL" id="KAG7058305.1"/>
    </source>
</evidence>